<evidence type="ECO:0000313" key="4">
    <source>
        <dbReference type="Proteomes" id="UP000026961"/>
    </source>
</evidence>
<reference evidence="3" key="2">
    <citation type="submission" date="2018-05" db="EMBL/GenBank/DDBJ databases">
        <title>OgluRS3 (Oryza glumaepatula Reference Sequence Version 3).</title>
        <authorList>
            <person name="Zhang J."/>
            <person name="Kudrna D."/>
            <person name="Lee S."/>
            <person name="Talag J."/>
            <person name="Welchert J."/>
            <person name="Wing R.A."/>
        </authorList>
    </citation>
    <scope>NUCLEOTIDE SEQUENCE [LARGE SCALE GENOMIC DNA]</scope>
</reference>
<dbReference type="AlphaFoldDB" id="A0A0E0ADC8"/>
<accession>A0A0E0ADC8</accession>
<dbReference type="eggNOG" id="KOG1887">
    <property type="taxonomic scope" value="Eukaryota"/>
</dbReference>
<reference evidence="3" key="1">
    <citation type="submission" date="2015-04" db="UniProtKB">
        <authorList>
            <consortium name="EnsemblPlants"/>
        </authorList>
    </citation>
    <scope>IDENTIFICATION</scope>
</reference>
<dbReference type="InterPro" id="IPR006865">
    <property type="entry name" value="DUF629"/>
</dbReference>
<dbReference type="Gramene" id="OGLUM06G26230.1">
    <property type="protein sequence ID" value="OGLUM06G26230.1"/>
    <property type="gene ID" value="OGLUM06G26230"/>
</dbReference>
<evidence type="ECO:0000256" key="1">
    <source>
        <dbReference type="SAM" id="MobiDB-lite"/>
    </source>
</evidence>
<feature type="compositionally biased region" description="Polar residues" evidence="1">
    <location>
        <begin position="613"/>
        <end position="623"/>
    </location>
</feature>
<protein>
    <recommendedName>
        <fullName evidence="2">DUF629 domain-containing protein</fullName>
    </recommendedName>
</protein>
<organism evidence="3">
    <name type="scientific">Oryza glumipatula</name>
    <dbReference type="NCBI Taxonomy" id="40148"/>
    <lineage>
        <taxon>Eukaryota</taxon>
        <taxon>Viridiplantae</taxon>
        <taxon>Streptophyta</taxon>
        <taxon>Embryophyta</taxon>
        <taxon>Tracheophyta</taxon>
        <taxon>Spermatophyta</taxon>
        <taxon>Magnoliopsida</taxon>
        <taxon>Liliopsida</taxon>
        <taxon>Poales</taxon>
        <taxon>Poaceae</taxon>
        <taxon>BOP clade</taxon>
        <taxon>Oryzoideae</taxon>
        <taxon>Oryzeae</taxon>
        <taxon>Oryzinae</taxon>
        <taxon>Oryza</taxon>
    </lineage>
</organism>
<evidence type="ECO:0000259" key="2">
    <source>
        <dbReference type="Pfam" id="PF04780"/>
    </source>
</evidence>
<dbReference type="SUPFAM" id="SSF54001">
    <property type="entry name" value="Cysteine proteinases"/>
    <property type="match status" value="1"/>
</dbReference>
<proteinExistence type="predicted"/>
<dbReference type="PANTHER" id="PTHR34465:SF3">
    <property type="entry name" value="OS09G0547900 PROTEIN"/>
    <property type="match status" value="1"/>
</dbReference>
<dbReference type="EnsemblPlants" id="OGLUM06G26230.1">
    <property type="protein sequence ID" value="OGLUM06G26230.1"/>
    <property type="gene ID" value="OGLUM06G26230"/>
</dbReference>
<dbReference type="HOGENOM" id="CLU_005362_0_0_1"/>
<keyword evidence="4" id="KW-1185">Reference proteome</keyword>
<dbReference type="Proteomes" id="UP000026961">
    <property type="component" value="Chromosome 6"/>
</dbReference>
<name>A0A0E0ADC8_9ORYZ</name>
<dbReference type="Pfam" id="PF04780">
    <property type="entry name" value="DUF629"/>
    <property type="match status" value="1"/>
</dbReference>
<evidence type="ECO:0000313" key="3">
    <source>
        <dbReference type="EnsemblPlants" id="OGLUM06G26230.1"/>
    </source>
</evidence>
<feature type="region of interest" description="Disordered" evidence="1">
    <location>
        <begin position="301"/>
        <end position="323"/>
    </location>
</feature>
<feature type="region of interest" description="Disordered" evidence="1">
    <location>
        <begin position="605"/>
        <end position="636"/>
    </location>
</feature>
<dbReference type="PANTHER" id="PTHR34465">
    <property type="entry name" value="CARBOXYL-TERMINAL HYDROLASE-LIKE PROTEIN, PUTATIVE (DUF627 AND DUF629)-RELATED"/>
    <property type="match status" value="1"/>
</dbReference>
<dbReference type="InterPro" id="IPR038765">
    <property type="entry name" value="Papain-like_cys_pep_sf"/>
</dbReference>
<feature type="domain" description="DUF629" evidence="2">
    <location>
        <begin position="344"/>
        <end position="425"/>
    </location>
</feature>
<sequence>MGRGRGKHRKEAEAAREEEELRRLLEASPLRKEAVEAMRLDREGRHDEAIARVDELAAKHPESAVVLHLAAGLHQNASIRSARDGSDGQASVMHLVYARDLYAQAKRLAPNCVQIATGFAMAKVASAKDHEPDREIMRALAISSPTDPAENNVAFDLDRTLSTAMDRLAKAREAALFHSHHIMSHMSAKIIPAVVVDMLDISKREGAATAKKQAKKALVERFNYSARAHLTHAKISLDFARGLDPNIDKKPFLNSTLDALNNLVEEFSNSLEIAMFRAKLWFVMGKYCSVEVECDRAIRMEEPTDPREEDVPPGSIPGEKPEDRKSYIRTELKRLLQKLVLVCRDYWCSLASEKQDSFRLVGLKYLHLHFVTFYQDDHEAAKTISDALNFVKKNKSWRFWICPYCVGKKIPDIDSLLQHMRSKHPEGGFWTNLPQVFDPESISDTYQGDHFSDNATICQDSEENYVLHFKRMDDIFKYLFLRAVDNIEEKPFSQIREEKCRKGVFILEKIKLKLNNVPTDISSSEFNEACAEIRDLWRYFLEISLMDYRVAISPLAMCFISDQLLTCMTEDKEAASNSIDVAAINAVFPFVDVCPDIDAIFPNVDDAPDGNDADTSTSVTPGQSAEEMPSIDVPNKENKDKDMFILHVIIQSLWNLRCFRDEILRAPPATILHIKENFCIADLFYGIFFAWENNEHNGVDVLLTSLKVNLCKIANDNMFQKAGKRIASEVVATILQALHMSETPLHFDFNSEIEEREIESFAELLVLYDEQLCFGDNCKHCGSPKNVDVSPSNTPHIFTIGLYWFGDCENQVQLSEVLVGIAHPIDIKLLCKGVHSSAKYSLASMISYANGRYFCFARDQDKWLISDAETIEAEDSWEQLLERFRDCRLQPEVLFFEIIN</sequence>
<feature type="compositionally biased region" description="Basic and acidic residues" evidence="1">
    <location>
        <begin position="301"/>
        <end position="310"/>
    </location>
</feature>